<evidence type="ECO:0000313" key="2">
    <source>
        <dbReference type="Proteomes" id="UP000014243"/>
    </source>
</evidence>
<gene>
    <name evidence="1" type="ORF">Lpp126_18292</name>
</gene>
<organism evidence="1 2">
    <name type="scientific">Lacticaseibacillus paracasei subsp. paracasei Lpp126</name>
    <dbReference type="NCBI Taxonomy" id="1256206"/>
    <lineage>
        <taxon>Bacteria</taxon>
        <taxon>Bacillati</taxon>
        <taxon>Bacillota</taxon>
        <taxon>Bacilli</taxon>
        <taxon>Lactobacillales</taxon>
        <taxon>Lactobacillaceae</taxon>
        <taxon>Lacticaseibacillus</taxon>
    </lineage>
</organism>
<sequence length="56" mass="6315">MDLTTLAGQQAAIFQQNFTKDEARLSFAHTNALLAHPELHPPLMLHFWTADQTVIL</sequence>
<dbReference type="AlphaFoldDB" id="S2RQA2"/>
<accession>S2RQA2</accession>
<protein>
    <submittedName>
        <fullName evidence="1">Lipoate-protein ligase A</fullName>
    </submittedName>
</protein>
<dbReference type="Proteomes" id="UP000014243">
    <property type="component" value="Unassembled WGS sequence"/>
</dbReference>
<dbReference type="GO" id="GO:0016874">
    <property type="term" value="F:ligase activity"/>
    <property type="evidence" value="ECO:0007669"/>
    <property type="project" value="UniProtKB-KW"/>
</dbReference>
<dbReference type="EMBL" id="ANKC01001295">
    <property type="protein sequence ID" value="EPC69483.1"/>
    <property type="molecule type" value="Genomic_DNA"/>
</dbReference>
<name>S2RQA2_LACPA</name>
<proteinExistence type="predicted"/>
<feature type="non-terminal residue" evidence="1">
    <location>
        <position position="56"/>
    </location>
</feature>
<evidence type="ECO:0000313" key="1">
    <source>
        <dbReference type="EMBL" id="EPC69483.1"/>
    </source>
</evidence>
<comment type="caution">
    <text evidence="1">The sequence shown here is derived from an EMBL/GenBank/DDBJ whole genome shotgun (WGS) entry which is preliminary data.</text>
</comment>
<keyword evidence="1" id="KW-0436">Ligase</keyword>
<reference evidence="1 2" key="1">
    <citation type="journal article" date="2013" name="PLoS ONE">
        <title>Lactobacillus paracasei comparative genomics: towards species pan-genome definition and exploitation of diversity.</title>
        <authorList>
            <person name="Smokvina T."/>
            <person name="Wels M."/>
            <person name="Polka J."/>
            <person name="Chervaux C."/>
            <person name="Brisse S."/>
            <person name="Boekhorst J."/>
            <person name="van Hylckama Vlieg J.E."/>
            <person name="Siezen R.J."/>
        </authorList>
    </citation>
    <scope>NUCLEOTIDE SEQUENCE [LARGE SCALE GENOMIC DNA]</scope>
    <source>
        <strain evidence="1 2">Lpp126</strain>
    </source>
</reference>